<keyword evidence="2 3" id="KW-0808">Transferase</keyword>
<comment type="pathway">
    <text evidence="3">Purine metabolism; purine nucleoside salvage.</text>
</comment>
<feature type="binding site" evidence="3">
    <location>
        <begin position="52"/>
        <end position="53"/>
    </location>
    <ligand>
        <name>phosphate</name>
        <dbReference type="ChEBI" id="CHEBI:43474"/>
    </ligand>
</feature>
<dbReference type="PANTHER" id="PTHR42679">
    <property type="entry name" value="S-METHYL-5'-THIOADENOSINE PHOSPHORYLASE"/>
    <property type="match status" value="1"/>
</dbReference>
<proteinExistence type="inferred from homology"/>
<dbReference type="UniPathway" id="UPA00606"/>
<keyword evidence="1 3" id="KW-0328">Glycosyltransferase</keyword>
<evidence type="ECO:0000256" key="3">
    <source>
        <dbReference type="HAMAP-Rule" id="MF_01963"/>
    </source>
</evidence>
<dbReference type="EMBL" id="JACCKB010000036">
    <property type="protein sequence ID" value="NYZ68151.1"/>
    <property type="molecule type" value="Genomic_DNA"/>
</dbReference>
<dbReference type="PANTHER" id="PTHR42679:SF2">
    <property type="entry name" value="S-METHYL-5'-THIOADENOSINE PHOSPHORYLASE"/>
    <property type="match status" value="1"/>
</dbReference>
<organism evidence="5 6">
    <name type="scientific">Spartinivicinus marinus</name>
    <dbReference type="NCBI Taxonomy" id="2994442"/>
    <lineage>
        <taxon>Bacteria</taxon>
        <taxon>Pseudomonadati</taxon>
        <taxon>Pseudomonadota</taxon>
        <taxon>Gammaproteobacteria</taxon>
        <taxon>Oceanospirillales</taxon>
        <taxon>Zooshikellaceae</taxon>
        <taxon>Spartinivicinus</taxon>
    </lineage>
</organism>
<feature type="binding site" evidence="3">
    <location>
        <begin position="208"/>
        <end position="210"/>
    </location>
    <ligand>
        <name>substrate</name>
    </ligand>
</feature>
<dbReference type="GO" id="GO:0019509">
    <property type="term" value="P:L-methionine salvage from methylthioadenosine"/>
    <property type="evidence" value="ECO:0007669"/>
    <property type="project" value="TreeGrafter"/>
</dbReference>
<evidence type="ECO:0000256" key="1">
    <source>
        <dbReference type="ARBA" id="ARBA00022676"/>
    </source>
</evidence>
<comment type="miscellaneous">
    <text evidence="3">Although this enzyme belongs to the family of MTA phosphorylases based on sequence homology, it has been shown that conserved amino acid substitutions in the substrate binding pocket convert the substrate specificity of this enzyme from 6-aminopurines to 6-oxopurines.</text>
</comment>
<dbReference type="GO" id="GO:0006166">
    <property type="term" value="P:purine ribonucleoside salvage"/>
    <property type="evidence" value="ECO:0007669"/>
    <property type="project" value="UniProtKB-UniRule"/>
</dbReference>
<dbReference type="Pfam" id="PF01048">
    <property type="entry name" value="PNP_UDP_1"/>
    <property type="match status" value="1"/>
</dbReference>
<evidence type="ECO:0000259" key="4">
    <source>
        <dbReference type="Pfam" id="PF01048"/>
    </source>
</evidence>
<feature type="domain" description="Nucleoside phosphorylase" evidence="4">
    <location>
        <begin position="4"/>
        <end position="242"/>
    </location>
</feature>
<comment type="function">
    <text evidence="3">Catalyzes the reversible phosphorylation of S-methyl-5'-thioinosine (MTI) to hypoxanthine and 5-methylthioribose-1-phosphate. Involved in the breakdown of S-methyl-5'-thioadenosine (MTA), a major by-product of polyamine biosynthesis. Catabolism of (MTA) occurs via deamination to MTI and phosphorolysis to hypoxanthine.</text>
</comment>
<dbReference type="RefSeq" id="WP_180570168.1">
    <property type="nucleotide sequence ID" value="NZ_JACCKB010000036.1"/>
</dbReference>
<evidence type="ECO:0000256" key="2">
    <source>
        <dbReference type="ARBA" id="ARBA00022679"/>
    </source>
</evidence>
<dbReference type="NCBIfam" id="NF006599">
    <property type="entry name" value="PRK09136.1"/>
    <property type="match status" value="1"/>
</dbReference>
<dbReference type="NCBIfam" id="TIGR01694">
    <property type="entry name" value="MTAP"/>
    <property type="match status" value="1"/>
</dbReference>
<comment type="similarity">
    <text evidence="3">Belongs to the PNP/MTAP phosphorylase family. MTAP subfamily.</text>
</comment>
<dbReference type="HAMAP" id="MF_01963">
    <property type="entry name" value="MTAP"/>
    <property type="match status" value="1"/>
</dbReference>
<feature type="binding site" evidence="3">
    <location>
        <position position="185"/>
    </location>
    <ligand>
        <name>phosphate</name>
        <dbReference type="ChEBI" id="CHEBI:43474"/>
    </ligand>
</feature>
<comment type="caution">
    <text evidence="5">The sequence shown here is derived from an EMBL/GenBank/DDBJ whole genome shotgun (WGS) entry which is preliminary data.</text>
</comment>
<dbReference type="Gene3D" id="3.40.50.1580">
    <property type="entry name" value="Nucleoside phosphorylase domain"/>
    <property type="match status" value="1"/>
</dbReference>
<comment type="subunit">
    <text evidence="3">Homotrimer.</text>
</comment>
<dbReference type="InterPro" id="IPR000845">
    <property type="entry name" value="Nucleoside_phosphorylase_d"/>
</dbReference>
<sequence length="243" mass="25955">MPNIAIIGGTGLTQLAGLTLTEQKLVETPYGEPSAPIKIGQLAGQQLAFLARHGDPHQLAPHQVNYRANVFALKTLGVKAIYAVNAVGAIKTTMPPAHVVIPDQIIDYSYGREHTFFADERAVEHIDFTYPYSDTLRQALLVAADKAGVQCTDGGVYGCTQGPRLETKAEIDKLERDGVDIVGMTGMPEAALAREVGIEYASLALVVNMAAGRSQGVITMDDIEQALEDGMGKVLTILTHAIT</sequence>
<dbReference type="SUPFAM" id="SSF53167">
    <property type="entry name" value="Purine and uridine phosphorylases"/>
    <property type="match status" value="1"/>
</dbReference>
<dbReference type="InterPro" id="IPR035994">
    <property type="entry name" value="Nucleoside_phosphorylase_sf"/>
</dbReference>
<feature type="site" description="Important for substrate specificity" evidence="3">
    <location>
        <position position="220"/>
    </location>
</feature>
<protein>
    <recommendedName>
        <fullName evidence="3">Probable S-methyl-5'-thioinosine phosphorylase</fullName>
        <ecNumber evidence="3">2.4.2.44</ecNumber>
    </recommendedName>
    <alternativeName>
        <fullName evidence="3">5'-methylthioinosine phosphorylase</fullName>
        <shortName evidence="3">MTI phosphorylase</shortName>
        <shortName evidence="3">MTIP</shortName>
    </alternativeName>
</protein>
<gene>
    <name evidence="5" type="ORF">H0A36_19215</name>
</gene>
<dbReference type="Proteomes" id="UP000569732">
    <property type="component" value="Unassembled WGS sequence"/>
</dbReference>
<dbReference type="InterPro" id="IPR010044">
    <property type="entry name" value="MTAP"/>
</dbReference>
<dbReference type="EC" id="2.4.2.44" evidence="3"/>
<feature type="binding site" evidence="3">
    <location>
        <position position="184"/>
    </location>
    <ligand>
        <name>substrate</name>
    </ligand>
</feature>
<evidence type="ECO:0000313" key="6">
    <source>
        <dbReference type="Proteomes" id="UP000569732"/>
    </source>
</evidence>
<name>A0A853IDY8_9GAMM</name>
<dbReference type="GO" id="GO:0017061">
    <property type="term" value="F:S-methyl-5-thioadenosine phosphorylase activity"/>
    <property type="evidence" value="ECO:0007669"/>
    <property type="project" value="InterPro"/>
</dbReference>
<dbReference type="CDD" id="cd09010">
    <property type="entry name" value="MTAP_SsMTAPII_like_MTIP"/>
    <property type="match status" value="1"/>
</dbReference>
<dbReference type="GO" id="GO:0005829">
    <property type="term" value="C:cytosol"/>
    <property type="evidence" value="ECO:0007669"/>
    <property type="project" value="TreeGrafter"/>
</dbReference>
<comment type="catalytic activity">
    <reaction evidence="3">
        <text>S-methyl-5'-thioinosine + phosphate = 5-(methylsulfanyl)-alpha-D-ribose 1-phosphate + hypoxanthine</text>
        <dbReference type="Rhea" id="RHEA:30643"/>
        <dbReference type="ChEBI" id="CHEBI:17368"/>
        <dbReference type="ChEBI" id="CHEBI:43474"/>
        <dbReference type="ChEBI" id="CHEBI:48595"/>
        <dbReference type="ChEBI" id="CHEBI:58533"/>
        <dbReference type="EC" id="2.4.2.44"/>
    </reaction>
</comment>
<evidence type="ECO:0000313" key="5">
    <source>
        <dbReference type="EMBL" id="NYZ68151.1"/>
    </source>
</evidence>
<keyword evidence="3" id="KW-0660">Purine salvage</keyword>
<comment type="caution">
    <text evidence="3">Lacks conserved residue(s) required for the propagation of feature annotation.</text>
</comment>
<feature type="site" description="Important for substrate specificity" evidence="3">
    <location>
        <position position="166"/>
    </location>
</feature>
<accession>A0A853IDY8</accession>
<feature type="binding site" evidence="3">
    <location>
        <position position="10"/>
    </location>
    <ligand>
        <name>phosphate</name>
        <dbReference type="ChEBI" id="CHEBI:43474"/>
    </ligand>
</feature>
<dbReference type="AlphaFoldDB" id="A0A853IDY8"/>
<reference evidence="5 6" key="1">
    <citation type="submission" date="2020-07" db="EMBL/GenBank/DDBJ databases">
        <title>Endozoicomonas sp. nov., isolated from sediment.</title>
        <authorList>
            <person name="Gu T."/>
        </authorList>
    </citation>
    <scope>NUCLEOTIDE SEQUENCE [LARGE SCALE GENOMIC DNA]</scope>
    <source>
        <strain evidence="5 6">SM1973</strain>
    </source>
</reference>
<keyword evidence="6" id="KW-1185">Reference proteome</keyword>